<evidence type="ECO:0000313" key="1">
    <source>
        <dbReference type="EMBL" id="SDC77058.1"/>
    </source>
</evidence>
<name>A0A1G6PAM4_9BACT</name>
<reference evidence="2" key="1">
    <citation type="submission" date="2016-10" db="EMBL/GenBank/DDBJ databases">
        <authorList>
            <person name="Varghese N."/>
            <person name="Submissions S."/>
        </authorList>
    </citation>
    <scope>NUCLEOTIDE SEQUENCE [LARGE SCALE GENOMIC DNA]</scope>
    <source>
        <strain evidence="2">DSM 23095</strain>
    </source>
</reference>
<protein>
    <submittedName>
        <fullName evidence="1">Uncharacterized protein</fullName>
    </submittedName>
</protein>
<dbReference type="AlphaFoldDB" id="A0A1G6PAM4"/>
<gene>
    <name evidence="1" type="ORF">SAMN04488104_1005134</name>
</gene>
<keyword evidence="2" id="KW-1185">Reference proteome</keyword>
<organism evidence="1 2">
    <name type="scientific">Algoriphagus faecimaris</name>
    <dbReference type="NCBI Taxonomy" id="686796"/>
    <lineage>
        <taxon>Bacteria</taxon>
        <taxon>Pseudomonadati</taxon>
        <taxon>Bacteroidota</taxon>
        <taxon>Cytophagia</taxon>
        <taxon>Cytophagales</taxon>
        <taxon>Cyclobacteriaceae</taxon>
        <taxon>Algoriphagus</taxon>
    </lineage>
</organism>
<proteinExistence type="predicted"/>
<dbReference type="EMBL" id="FNAC01000005">
    <property type="protein sequence ID" value="SDC77058.1"/>
    <property type="molecule type" value="Genomic_DNA"/>
</dbReference>
<accession>A0A1G6PAM4</accession>
<evidence type="ECO:0000313" key="2">
    <source>
        <dbReference type="Proteomes" id="UP000199060"/>
    </source>
</evidence>
<dbReference type="Proteomes" id="UP000199060">
    <property type="component" value="Unassembled WGS sequence"/>
</dbReference>
<sequence>MPEGQKKVLFWEQDFLFIGYEIKGLGTSP</sequence>